<protein>
    <submittedName>
        <fullName evidence="2">ATP-dependent DNA helicase RecG</fullName>
    </submittedName>
</protein>
<keyword evidence="3" id="KW-1185">Reference proteome</keyword>
<dbReference type="RefSeq" id="WP_073478765.1">
    <property type="nucleotide sequence ID" value="NZ_FQZU01000051.1"/>
</dbReference>
<dbReference type="InterPro" id="IPR038475">
    <property type="entry name" value="RecG_C_sf"/>
</dbReference>
<organism evidence="2 3">
    <name type="scientific">Desulfatibacillum alkenivorans DSM 16219</name>
    <dbReference type="NCBI Taxonomy" id="1121393"/>
    <lineage>
        <taxon>Bacteria</taxon>
        <taxon>Pseudomonadati</taxon>
        <taxon>Thermodesulfobacteriota</taxon>
        <taxon>Desulfobacteria</taxon>
        <taxon>Desulfobacterales</taxon>
        <taxon>Desulfatibacillaceae</taxon>
        <taxon>Desulfatibacillum</taxon>
    </lineage>
</organism>
<gene>
    <name evidence="2" type="ORF">SAMN02745216_04783</name>
</gene>
<evidence type="ECO:0000259" key="1">
    <source>
        <dbReference type="Pfam" id="PF04326"/>
    </source>
</evidence>
<dbReference type="PANTHER" id="PTHR30595:SF6">
    <property type="entry name" value="SCHLAFEN ALBA-2 DOMAIN-CONTAINING PROTEIN"/>
    <property type="match status" value="1"/>
</dbReference>
<dbReference type="InterPro" id="IPR007421">
    <property type="entry name" value="Schlafen_AlbA_2_dom"/>
</dbReference>
<evidence type="ECO:0000313" key="3">
    <source>
        <dbReference type="Proteomes" id="UP000183994"/>
    </source>
</evidence>
<feature type="domain" description="Schlafen AlbA-2" evidence="1">
    <location>
        <begin position="23"/>
        <end position="144"/>
    </location>
</feature>
<dbReference type="GO" id="GO:0004386">
    <property type="term" value="F:helicase activity"/>
    <property type="evidence" value="ECO:0007669"/>
    <property type="project" value="UniProtKB-KW"/>
</dbReference>
<keyword evidence="2" id="KW-0378">Hydrolase</keyword>
<dbReference type="Proteomes" id="UP000183994">
    <property type="component" value="Unassembled WGS sequence"/>
</dbReference>
<proteinExistence type="predicted"/>
<keyword evidence="2" id="KW-0347">Helicase</keyword>
<name>A0A1M6YLB8_9BACT</name>
<dbReference type="AlphaFoldDB" id="A0A1M6YLB8"/>
<sequence>MRSAQDILDLLQELETEPADYLEDQDLDFKEWIPRSMNDSLNLVIEMAVCMANGGGGVVVFGVRDHVTGREKAILGVPPEIDVNRLKKAVYDSTDPKLTPNFEEIRVPEGTGRLLVMTVFPGLPPYTDTSGKGKVRVGKDCQPLTGTMRRRIMVETGETDFTAERLNERPEELISAAALETLVNAARREKAPEDLLRADGMDILAQLGVIQDGQMTRAGVLLCGTEKAISKYIPGYGWTHLRMQSDTRYTDRADGRDALLVALSRIMDRINADNPIFTLEQGLFHFEYRTYPEIALREAVANALCHADFRIAGPILVKQGPDKLEISNPGGFIAGITPENILHHQPAARNPLLVDALAKLRLVNRSNLGVGRMFEALLIEGKEPPVIHESGDSVALTFMRREFSREFRLFVAEESQKGRALSLDQLLVLQYVLAHPEIDSATAAGICQRPEQNARGIMDGMERLGYVERGGAGRGTYWTLHSDLHQKIAAPGDPDRDRRIDWEAAKTRVLSVLMERARRGNEGLNNTDIRRITHYDRNQVRRLMMELMKENDSIQKEGERRWTRYVYSM</sequence>
<evidence type="ECO:0000313" key="2">
    <source>
        <dbReference type="EMBL" id="SHL19068.1"/>
    </source>
</evidence>
<dbReference type="Pfam" id="PF04326">
    <property type="entry name" value="SLFN_AlbA_2"/>
    <property type="match status" value="1"/>
</dbReference>
<dbReference type="PANTHER" id="PTHR30595">
    <property type="entry name" value="GLPR-RELATED TRANSCRIPTIONAL REPRESSOR"/>
    <property type="match status" value="1"/>
</dbReference>
<dbReference type="Pfam" id="PF13749">
    <property type="entry name" value="HATPase_c_4"/>
    <property type="match status" value="1"/>
</dbReference>
<dbReference type="Gene3D" id="3.30.950.30">
    <property type="entry name" value="Schlafen, AAA domain"/>
    <property type="match status" value="1"/>
</dbReference>
<reference evidence="3" key="1">
    <citation type="submission" date="2016-11" db="EMBL/GenBank/DDBJ databases">
        <authorList>
            <person name="Varghese N."/>
            <person name="Submissions S."/>
        </authorList>
    </citation>
    <scope>NUCLEOTIDE SEQUENCE [LARGE SCALE GENOMIC DNA]</scope>
    <source>
        <strain evidence="3">DSM 16219</strain>
    </source>
</reference>
<dbReference type="EMBL" id="FQZU01000051">
    <property type="protein sequence ID" value="SHL19068.1"/>
    <property type="molecule type" value="Genomic_DNA"/>
</dbReference>
<dbReference type="STRING" id="1121393.SAMN02745216_04783"/>
<accession>A0A1M6YLB8</accession>
<keyword evidence="2" id="KW-0067">ATP-binding</keyword>
<dbReference type="OrthoDB" id="9789524at2"/>
<dbReference type="Gene3D" id="3.30.565.60">
    <property type="match status" value="1"/>
</dbReference>
<dbReference type="InterPro" id="IPR038461">
    <property type="entry name" value="Schlafen_AlbA_2_dom_sf"/>
</dbReference>
<keyword evidence="2" id="KW-0547">Nucleotide-binding</keyword>